<protein>
    <submittedName>
        <fullName evidence="2">ABC transporter permease</fullName>
    </submittedName>
</protein>
<feature type="transmembrane region" description="Helical" evidence="1">
    <location>
        <begin position="82"/>
        <end position="101"/>
    </location>
</feature>
<dbReference type="Proteomes" id="UP001597156">
    <property type="component" value="Unassembled WGS sequence"/>
</dbReference>
<feature type="transmembrane region" description="Helical" evidence="1">
    <location>
        <begin position="342"/>
        <end position="369"/>
    </location>
</feature>
<reference evidence="3" key="1">
    <citation type="journal article" date="2019" name="Int. J. Syst. Evol. Microbiol.">
        <title>The Global Catalogue of Microorganisms (GCM) 10K type strain sequencing project: providing services to taxonomists for standard genome sequencing and annotation.</title>
        <authorList>
            <consortium name="The Broad Institute Genomics Platform"/>
            <consortium name="The Broad Institute Genome Sequencing Center for Infectious Disease"/>
            <person name="Wu L."/>
            <person name="Ma J."/>
        </authorList>
    </citation>
    <scope>NUCLEOTIDE SEQUENCE [LARGE SCALE GENOMIC DNA]</scope>
    <source>
        <strain evidence="3">CCUG 71848</strain>
    </source>
</reference>
<feature type="transmembrane region" description="Helical" evidence="1">
    <location>
        <begin position="161"/>
        <end position="181"/>
    </location>
</feature>
<keyword evidence="1" id="KW-0472">Membrane</keyword>
<feature type="transmembrane region" description="Helical" evidence="1">
    <location>
        <begin position="193"/>
        <end position="209"/>
    </location>
</feature>
<evidence type="ECO:0000313" key="3">
    <source>
        <dbReference type="Proteomes" id="UP001597156"/>
    </source>
</evidence>
<comment type="caution">
    <text evidence="2">The sequence shown here is derived from an EMBL/GenBank/DDBJ whole genome shotgun (WGS) entry which is preliminary data.</text>
</comment>
<dbReference type="EMBL" id="JBHTLH010000038">
    <property type="protein sequence ID" value="MFD1125813.1"/>
    <property type="molecule type" value="Genomic_DNA"/>
</dbReference>
<feature type="transmembrane region" description="Helical" evidence="1">
    <location>
        <begin position="236"/>
        <end position="256"/>
    </location>
</feature>
<keyword evidence="3" id="KW-1185">Reference proteome</keyword>
<organism evidence="2 3">
    <name type="scientific">Lentilactobacillus raoultii</name>
    <dbReference type="NCBI Taxonomy" id="1987503"/>
    <lineage>
        <taxon>Bacteria</taxon>
        <taxon>Bacillati</taxon>
        <taxon>Bacillota</taxon>
        <taxon>Bacilli</taxon>
        <taxon>Lactobacillales</taxon>
        <taxon>Lactobacillaceae</taxon>
        <taxon>Lentilactobacillus</taxon>
    </lineage>
</organism>
<keyword evidence="1" id="KW-1133">Transmembrane helix</keyword>
<accession>A0ABW3PPE8</accession>
<proteinExistence type="predicted"/>
<keyword evidence="1" id="KW-0812">Transmembrane</keyword>
<feature type="transmembrane region" description="Helical" evidence="1">
    <location>
        <begin position="429"/>
        <end position="454"/>
    </location>
</feature>
<evidence type="ECO:0000313" key="2">
    <source>
        <dbReference type="EMBL" id="MFD1125813.1"/>
    </source>
</evidence>
<evidence type="ECO:0000256" key="1">
    <source>
        <dbReference type="SAM" id="Phobius"/>
    </source>
</evidence>
<feature type="transmembrane region" description="Helical" evidence="1">
    <location>
        <begin position="390"/>
        <end position="417"/>
    </location>
</feature>
<feature type="transmembrane region" description="Helical" evidence="1">
    <location>
        <begin position="19"/>
        <end position="37"/>
    </location>
</feature>
<feature type="transmembrane region" description="Helical" evidence="1">
    <location>
        <begin position="499"/>
        <end position="523"/>
    </location>
</feature>
<feature type="transmembrane region" description="Helical" evidence="1">
    <location>
        <begin position="295"/>
        <end position="315"/>
    </location>
</feature>
<feature type="transmembrane region" description="Helical" evidence="1">
    <location>
        <begin position="461"/>
        <end position="479"/>
    </location>
</feature>
<name>A0ABW3PPE8_9LACO</name>
<dbReference type="RefSeq" id="WP_121979344.1">
    <property type="nucleotide sequence ID" value="NZ_JBHTLH010000038.1"/>
</dbReference>
<feature type="transmembrane region" description="Helical" evidence="1">
    <location>
        <begin position="122"/>
        <end position="149"/>
    </location>
</feature>
<gene>
    <name evidence="2" type="ORF">ACFQ22_10680</name>
</gene>
<sequence length="532" mass="57975">MAQTLTLLNANLKRDGLKIMIWLLVLAGLFVAVAAKFEGIYGTPAQLAAIAQTLKSQAMVALFGPMITTKLTPAIVFAAEMMVFWGGFMVLFNFSLSVNATRGQEESGLTEMILGGHPVGRLAPISAAALELVIADIGFSLITGIGLGLAKMPGSHVRGDWLFAITLGSVGLSFGLISLIFSQLVADSHNVTLYNSAFLGITYLIRMMTDVTHPKLTWLSPFGWIEKAGIYTQNDWLPVGSLLILGLAGFILALVLNRSRDIGAGMIQVRGGKQTSHFLRGPGTLLIWNQKAVSLFWLIGMAVLGGSYGSVFNSIGQIVNQSPVVQQVLGQSGRHQLQQSQLLSFVSILGVIFSVLAIVGGLMVINRLYTEERRGYLQLVEAKPQSRTHLMMVYLIYGFSLSVVILFVALMSAMLAGNAVLERSLAFRYFWRTFVAMLPILALFTGLSTALIGLWPKGHSAIWLLLGGSFIISYFGRLMDLPVWAMKLSPFYWFRKVPLASINATPVGWLLGLSLLLIILGIISYRQRDLEN</sequence>